<keyword evidence="4 13" id="KW-0645">Protease</keyword>
<dbReference type="eggNOG" id="COG0750">
    <property type="taxonomic scope" value="Bacteria"/>
</dbReference>
<keyword evidence="8 11" id="KW-1133">Transmembrane helix</keyword>
<feature type="domain" description="PDZ" evidence="12">
    <location>
        <begin position="148"/>
        <end position="216"/>
    </location>
</feature>
<sequence length="463" mass="49848">MTTSMAEMFQLVAGNIWLYGGSFLLVLSILVFIHEFGHYYIARLCGVRVEVFSIGFGREIWGFNDKHGTRWKFSLIPLGGYVKMFGDSDPASAGHSDKVKGEGGEAPRAMTEAERKEAFFAKSVGKRAAIVFAGPAINYLFAIVLLAGLFMFHGQDVTPAESSAVIAGSAADKAGFKPHDVILTIDGQPIDRFDELRRSVMVKLDTPMEFTVNRAGEVITLTATPERMETEDRHGFKSTRGMLGVISPGDGLAIDNIVAVNGQRTETPEAIRTALLANMGKTFTIMLDRGAKEEGMVVQPLLEQNQDLKNPESEGYNVLVVAQGAPQKTIRHNPIGAVGAAVAETWSVTTSTLEAIGQMFTGTRSATELGGIIRIGALAGDMAQVGILALISFTALLSINLGLINLFPIPMLDGGHLAFYAVEAVKGGPISEQFQEYAFRFGLAILVGIMLFANLNDIVQLVL</sequence>
<evidence type="ECO:0000256" key="6">
    <source>
        <dbReference type="ARBA" id="ARBA00022801"/>
    </source>
</evidence>
<dbReference type="InterPro" id="IPR036034">
    <property type="entry name" value="PDZ_sf"/>
</dbReference>
<comment type="cofactor">
    <cofactor evidence="1 11">
        <name>Zn(2+)</name>
        <dbReference type="ChEBI" id="CHEBI:29105"/>
    </cofactor>
</comment>
<dbReference type="GO" id="GO:0016020">
    <property type="term" value="C:membrane"/>
    <property type="evidence" value="ECO:0007669"/>
    <property type="project" value="UniProtKB-SubCell"/>
</dbReference>
<organism evidence="13 14">
    <name type="scientific">Micavibrio aeruginosavorus (strain ARL-13)</name>
    <dbReference type="NCBI Taxonomy" id="856793"/>
    <lineage>
        <taxon>Bacteria</taxon>
        <taxon>Pseudomonadati</taxon>
        <taxon>Bdellovibrionota</taxon>
        <taxon>Bdellovibrionia</taxon>
        <taxon>Bdellovibrionales</taxon>
        <taxon>Pseudobdellovibrionaceae</taxon>
        <taxon>Micavibrio</taxon>
    </lineage>
</organism>
<evidence type="ECO:0000256" key="7">
    <source>
        <dbReference type="ARBA" id="ARBA00022833"/>
    </source>
</evidence>
<dbReference type="CDD" id="cd23081">
    <property type="entry name" value="cpPDZ_EcRseP-like"/>
    <property type="match status" value="1"/>
</dbReference>
<dbReference type="HOGENOM" id="CLU_025778_1_0_5"/>
<dbReference type="RefSeq" id="WP_014102877.1">
    <property type="nucleotide sequence ID" value="NC_016026.1"/>
</dbReference>
<comment type="similarity">
    <text evidence="3 11">Belongs to the peptidase M50B family.</text>
</comment>
<dbReference type="GO" id="GO:0046872">
    <property type="term" value="F:metal ion binding"/>
    <property type="evidence" value="ECO:0007669"/>
    <property type="project" value="UniProtKB-KW"/>
</dbReference>
<evidence type="ECO:0000256" key="1">
    <source>
        <dbReference type="ARBA" id="ARBA00001947"/>
    </source>
</evidence>
<feature type="transmembrane region" description="Helical" evidence="11">
    <location>
        <begin position="16"/>
        <end position="33"/>
    </location>
</feature>
<dbReference type="EMBL" id="CP002382">
    <property type="protein sequence ID" value="AEP09654.1"/>
    <property type="molecule type" value="Genomic_DNA"/>
</dbReference>
<protein>
    <recommendedName>
        <fullName evidence="11">Zinc metalloprotease</fullName>
        <ecNumber evidence="11">3.4.24.-</ecNumber>
    </recommendedName>
</protein>
<dbReference type="CDD" id="cd06163">
    <property type="entry name" value="S2P-M50_PDZ_RseP-like"/>
    <property type="match status" value="2"/>
</dbReference>
<dbReference type="AlphaFoldDB" id="G2KSQ4"/>
<feature type="transmembrane region" description="Helical" evidence="11">
    <location>
        <begin position="385"/>
        <end position="407"/>
    </location>
</feature>
<dbReference type="GO" id="GO:0004222">
    <property type="term" value="F:metalloendopeptidase activity"/>
    <property type="evidence" value="ECO:0007669"/>
    <property type="project" value="InterPro"/>
</dbReference>
<evidence type="ECO:0000256" key="2">
    <source>
        <dbReference type="ARBA" id="ARBA00004141"/>
    </source>
</evidence>
<dbReference type="InterPro" id="IPR001478">
    <property type="entry name" value="PDZ"/>
</dbReference>
<keyword evidence="6 11" id="KW-0378">Hydrolase</keyword>
<dbReference type="InterPro" id="IPR004387">
    <property type="entry name" value="Pept_M50_Zn"/>
</dbReference>
<dbReference type="NCBIfam" id="TIGR00054">
    <property type="entry name" value="RIP metalloprotease RseP"/>
    <property type="match status" value="1"/>
</dbReference>
<keyword evidence="5 11" id="KW-0812">Transmembrane</keyword>
<dbReference type="KEGG" id="mai:MICA_1332"/>
<dbReference type="OrthoDB" id="9782003at2"/>
<evidence type="ECO:0000256" key="10">
    <source>
        <dbReference type="ARBA" id="ARBA00023136"/>
    </source>
</evidence>
<keyword evidence="7 11" id="KW-0862">Zinc</keyword>
<feature type="transmembrane region" description="Helical" evidence="11">
    <location>
        <begin position="437"/>
        <end position="455"/>
    </location>
</feature>
<evidence type="ECO:0000256" key="3">
    <source>
        <dbReference type="ARBA" id="ARBA00007931"/>
    </source>
</evidence>
<dbReference type="Pfam" id="PF17820">
    <property type="entry name" value="PDZ_6"/>
    <property type="match status" value="1"/>
</dbReference>
<keyword evidence="10 11" id="KW-0472">Membrane</keyword>
<evidence type="ECO:0000256" key="5">
    <source>
        <dbReference type="ARBA" id="ARBA00022692"/>
    </source>
</evidence>
<dbReference type="InterPro" id="IPR008915">
    <property type="entry name" value="Peptidase_M50"/>
</dbReference>
<dbReference type="GO" id="GO:0006508">
    <property type="term" value="P:proteolysis"/>
    <property type="evidence" value="ECO:0007669"/>
    <property type="project" value="UniProtKB-KW"/>
</dbReference>
<evidence type="ECO:0000259" key="12">
    <source>
        <dbReference type="SMART" id="SM00228"/>
    </source>
</evidence>
<dbReference type="SUPFAM" id="SSF50156">
    <property type="entry name" value="PDZ domain-like"/>
    <property type="match status" value="1"/>
</dbReference>
<keyword evidence="9 11" id="KW-0482">Metalloprotease</keyword>
<dbReference type="Gene3D" id="2.30.42.10">
    <property type="match status" value="1"/>
</dbReference>
<dbReference type="InterPro" id="IPR041489">
    <property type="entry name" value="PDZ_6"/>
</dbReference>
<evidence type="ECO:0000256" key="4">
    <source>
        <dbReference type="ARBA" id="ARBA00022670"/>
    </source>
</evidence>
<evidence type="ECO:0000313" key="14">
    <source>
        <dbReference type="Proteomes" id="UP000009286"/>
    </source>
</evidence>
<accession>G2KSQ4</accession>
<evidence type="ECO:0000256" key="8">
    <source>
        <dbReference type="ARBA" id="ARBA00022989"/>
    </source>
</evidence>
<keyword evidence="11" id="KW-0479">Metal-binding</keyword>
<dbReference type="PANTHER" id="PTHR42837">
    <property type="entry name" value="REGULATOR OF SIGMA-E PROTEASE RSEP"/>
    <property type="match status" value="1"/>
</dbReference>
<comment type="subcellular location">
    <subcellularLocation>
        <location evidence="2">Membrane</location>
        <topology evidence="2">Multi-pass membrane protein</topology>
    </subcellularLocation>
</comment>
<dbReference type="STRING" id="856793.MICA_1332"/>
<dbReference type="EC" id="3.4.24.-" evidence="11"/>
<dbReference type="Pfam" id="PF02163">
    <property type="entry name" value="Peptidase_M50"/>
    <property type="match status" value="1"/>
</dbReference>
<evidence type="ECO:0000256" key="11">
    <source>
        <dbReference type="RuleBase" id="RU362031"/>
    </source>
</evidence>
<evidence type="ECO:0000313" key="13">
    <source>
        <dbReference type="EMBL" id="AEP09654.1"/>
    </source>
</evidence>
<proteinExistence type="inferred from homology"/>
<dbReference type="PANTHER" id="PTHR42837:SF2">
    <property type="entry name" value="MEMBRANE METALLOPROTEASE ARASP2, CHLOROPLASTIC-RELATED"/>
    <property type="match status" value="1"/>
</dbReference>
<reference evidence="13 14" key="1">
    <citation type="journal article" date="2011" name="BMC Genomics">
        <title>Genomic insights into an obligate epibiotic bacterial predator: Micavibrio aeruginosavorus ARL-13.</title>
        <authorList>
            <person name="Wang Z."/>
            <person name="Kadouri D."/>
            <person name="Wu M."/>
        </authorList>
    </citation>
    <scope>NUCLEOTIDE SEQUENCE [LARGE SCALE GENOMIC DNA]</scope>
    <source>
        <strain evidence="13 14">ARL-13</strain>
    </source>
</reference>
<dbReference type="SMART" id="SM00228">
    <property type="entry name" value="PDZ"/>
    <property type="match status" value="1"/>
</dbReference>
<dbReference type="Proteomes" id="UP000009286">
    <property type="component" value="Chromosome"/>
</dbReference>
<name>G2KSQ4_MICAA</name>
<gene>
    <name evidence="13" type="primary">rseP</name>
    <name evidence="13" type="ordered locus">MICA_1332</name>
</gene>
<feature type="transmembrane region" description="Helical" evidence="11">
    <location>
        <begin position="129"/>
        <end position="152"/>
    </location>
</feature>
<evidence type="ECO:0000256" key="9">
    <source>
        <dbReference type="ARBA" id="ARBA00023049"/>
    </source>
</evidence>
<keyword evidence="14" id="KW-1185">Reference proteome</keyword>